<reference evidence="2 3" key="1">
    <citation type="submission" date="2021-01" db="EMBL/GenBank/DDBJ databases">
        <title>Actinoplanes sp. nov. LDG1-01 isolated from lichen.</title>
        <authorList>
            <person name="Saeng-In P."/>
            <person name="Phongsopitanun W."/>
            <person name="Kanchanasin P."/>
            <person name="Yuki M."/>
            <person name="Kudo T."/>
            <person name="Ohkuma M."/>
            <person name="Tanasupawat S."/>
        </authorList>
    </citation>
    <scope>NUCLEOTIDE SEQUENCE [LARGE SCALE GENOMIC DNA]</scope>
    <source>
        <strain evidence="2 3">LDG1-01</strain>
    </source>
</reference>
<dbReference type="PANTHER" id="PTHR34989">
    <property type="entry name" value="PROTEIN HDED"/>
    <property type="match status" value="1"/>
</dbReference>
<organism evidence="2 3">
    <name type="scientific">Paractinoplanes lichenicola</name>
    <dbReference type="NCBI Taxonomy" id="2802976"/>
    <lineage>
        <taxon>Bacteria</taxon>
        <taxon>Bacillati</taxon>
        <taxon>Actinomycetota</taxon>
        <taxon>Actinomycetes</taxon>
        <taxon>Micromonosporales</taxon>
        <taxon>Micromonosporaceae</taxon>
        <taxon>Paractinoplanes</taxon>
    </lineage>
</organism>
<dbReference type="PANTHER" id="PTHR34989:SF1">
    <property type="entry name" value="PROTEIN HDED"/>
    <property type="match status" value="1"/>
</dbReference>
<feature type="transmembrane region" description="Helical" evidence="1">
    <location>
        <begin position="54"/>
        <end position="76"/>
    </location>
</feature>
<feature type="transmembrane region" description="Helical" evidence="1">
    <location>
        <begin position="26"/>
        <end position="48"/>
    </location>
</feature>
<feature type="transmembrane region" description="Helical" evidence="1">
    <location>
        <begin position="114"/>
        <end position="133"/>
    </location>
</feature>
<dbReference type="InterPro" id="IPR052712">
    <property type="entry name" value="Acid_resist_chaperone_HdeD"/>
</dbReference>
<proteinExistence type="predicted"/>
<feature type="transmembrane region" description="Helical" evidence="1">
    <location>
        <begin position="170"/>
        <end position="192"/>
    </location>
</feature>
<dbReference type="EMBL" id="JAENHO010000013">
    <property type="protein sequence ID" value="MBL7260076.1"/>
    <property type="molecule type" value="Genomic_DNA"/>
</dbReference>
<name>A0ABS1W016_9ACTN</name>
<dbReference type="Proteomes" id="UP000598996">
    <property type="component" value="Unassembled WGS sequence"/>
</dbReference>
<keyword evidence="1" id="KW-0812">Transmembrane</keyword>
<evidence type="ECO:0000313" key="2">
    <source>
        <dbReference type="EMBL" id="MBL7260076.1"/>
    </source>
</evidence>
<keyword evidence="3" id="KW-1185">Reference proteome</keyword>
<dbReference type="RefSeq" id="WP_202996787.1">
    <property type="nucleotide sequence ID" value="NZ_JAENHO010000013.1"/>
</dbReference>
<dbReference type="Pfam" id="PF03729">
    <property type="entry name" value="DUF308"/>
    <property type="match status" value="2"/>
</dbReference>
<keyword evidence="1" id="KW-1133">Transmembrane helix</keyword>
<comment type="caution">
    <text evidence="2">The sequence shown here is derived from an EMBL/GenBank/DDBJ whole genome shotgun (WGS) entry which is preliminary data.</text>
</comment>
<accession>A0ABS1W016</accession>
<evidence type="ECO:0000313" key="3">
    <source>
        <dbReference type="Proteomes" id="UP000598996"/>
    </source>
</evidence>
<feature type="transmembrane region" description="Helical" evidence="1">
    <location>
        <begin position="145"/>
        <end position="164"/>
    </location>
</feature>
<protein>
    <submittedName>
        <fullName evidence="2">DUF308 domain-containing protein</fullName>
    </submittedName>
</protein>
<sequence length="198" mass="20501">MSDTVVQGPSGRTAAGAAEDRRTERLLWWLAVAGAATSVVIGVMLVAWPRATLYLGAILFGLWLIVQGLVGIVRAVTATGVDGAGMRALEGVLGLIFVGAGIVCLRHLLLSILATATVIGLTWIIGGIVRGAAAFTPRYSGAARIGVGVLGALTAIGGVVVLSWPKLSLLAMVVFTGIWMIIMGLAQLFLVLRLRETA</sequence>
<evidence type="ECO:0000256" key="1">
    <source>
        <dbReference type="SAM" id="Phobius"/>
    </source>
</evidence>
<feature type="transmembrane region" description="Helical" evidence="1">
    <location>
        <begin position="88"/>
        <end position="108"/>
    </location>
</feature>
<keyword evidence="1" id="KW-0472">Membrane</keyword>
<gene>
    <name evidence="2" type="ORF">JKJ07_37715</name>
</gene>
<dbReference type="InterPro" id="IPR005325">
    <property type="entry name" value="DUF308_memb"/>
</dbReference>